<feature type="transmembrane region" description="Helical" evidence="1">
    <location>
        <begin position="124"/>
        <end position="146"/>
    </location>
</feature>
<reference evidence="2 3" key="1">
    <citation type="submission" date="2014-02" db="EMBL/GenBank/DDBJ databases">
        <title>Genome sequence of Mycoplasma capricolum subsp. capricolum strain 14232.</title>
        <authorList>
            <person name="Sirand-Pugnet P."/>
            <person name="Breton M."/>
            <person name="Dordet-Frisoni E."/>
            <person name="Baranowski E."/>
            <person name="Barre A."/>
            <person name="Couture C."/>
            <person name="Dupuy V."/>
            <person name="Gaurivaud P."/>
            <person name="Jacob D."/>
            <person name="Lemaitre C."/>
            <person name="Manso-Silvan L."/>
            <person name="Nikolski M."/>
            <person name="Nouvel L.-X."/>
            <person name="Poumarat F."/>
            <person name="Tardy F."/>
            <person name="Thebault P."/>
            <person name="Theil S."/>
            <person name="Citti C."/>
            <person name="Thiaucourt F."/>
            <person name="Blanchard A."/>
        </authorList>
    </citation>
    <scope>NUCLEOTIDE SEQUENCE [LARGE SCALE GENOMIC DNA]</scope>
    <source>
        <strain evidence="2 3">14232</strain>
    </source>
</reference>
<feature type="transmembrane region" description="Helical" evidence="1">
    <location>
        <begin position="87"/>
        <end position="112"/>
    </location>
</feature>
<sequence>MCKNKDFKVKIINNKFSMRIKDSDPNIEKKNFSIYLRSILGLVVFLLALLPFYAYLYLIFKHDSLSFYFTNYKIISKHIDLPSKSQIWGLAILALVFMVIVIAMFISFKALVNLSNNKRYKEMIIALIIIFGILTILFQGISQYFYGYFQDFFNYQVITGLENKIDEFKKITSQFIEFEKKSNNIYNWIDVNNIWWIIFVQIFLMFVTSISLQNITFFEYVENSEDKYINYFVQKNRIIYQNKIKSYVNNIFSFKDKTLSNWLIILVLMICFPILIYIISISTRGSEKSLIYWTHQLPNLLNDYKDWNTIFDQYKNQLNLTKSSPLLILSSPIIFLGIILSTVLFLLAISIRGQKSSQLVLKTKFILLFSQLAFLILSIFISQLELHKLLVLWNSNDKDQIIGYKYVESIKNVVGIEVFNNIDQKLCFLNDIDQKINSIFNDSYIISVCITFLTVSTITGFCIILKGMLDKRLAIDFVRNEFKNKKIFRK</sequence>
<evidence type="ECO:0000313" key="3">
    <source>
        <dbReference type="Proteomes" id="UP000028533"/>
    </source>
</evidence>
<evidence type="ECO:0000256" key="1">
    <source>
        <dbReference type="SAM" id="Phobius"/>
    </source>
</evidence>
<dbReference type="AlphaFoldDB" id="A0A084ERL2"/>
<dbReference type="Proteomes" id="UP000028533">
    <property type="component" value="Unassembled WGS sequence"/>
</dbReference>
<keyword evidence="1" id="KW-1133">Transmembrane helix</keyword>
<evidence type="ECO:0000313" key="2">
    <source>
        <dbReference type="EMBL" id="KEZ20604.1"/>
    </source>
</evidence>
<feature type="transmembrane region" description="Helical" evidence="1">
    <location>
        <begin position="259"/>
        <end position="279"/>
    </location>
</feature>
<feature type="transmembrane region" description="Helical" evidence="1">
    <location>
        <begin position="194"/>
        <end position="212"/>
    </location>
</feature>
<dbReference type="RefSeq" id="WP_036431277.1">
    <property type="nucleotide sequence ID" value="NZ_JFDO01000004.1"/>
</dbReference>
<evidence type="ECO:0008006" key="4">
    <source>
        <dbReference type="Google" id="ProtNLM"/>
    </source>
</evidence>
<feature type="transmembrane region" description="Helical" evidence="1">
    <location>
        <begin position="39"/>
        <end position="60"/>
    </location>
</feature>
<keyword evidence="1" id="KW-0472">Membrane</keyword>
<feature type="transmembrane region" description="Helical" evidence="1">
    <location>
        <begin position="326"/>
        <end position="353"/>
    </location>
</feature>
<comment type="caution">
    <text evidence="2">The sequence shown here is derived from an EMBL/GenBank/DDBJ whole genome shotgun (WGS) entry which is preliminary data.</text>
</comment>
<feature type="transmembrane region" description="Helical" evidence="1">
    <location>
        <begin position="444"/>
        <end position="465"/>
    </location>
</feature>
<name>A0A084ERL2_MYCCA</name>
<feature type="transmembrane region" description="Helical" evidence="1">
    <location>
        <begin position="365"/>
        <end position="384"/>
    </location>
</feature>
<keyword evidence="1" id="KW-0812">Transmembrane</keyword>
<organism evidence="2 3">
    <name type="scientific">Mycoplasma capricolum subsp. capricolum 14232</name>
    <dbReference type="NCBI Taxonomy" id="1188238"/>
    <lineage>
        <taxon>Bacteria</taxon>
        <taxon>Bacillati</taxon>
        <taxon>Mycoplasmatota</taxon>
        <taxon>Mollicutes</taxon>
        <taxon>Mycoplasmataceae</taxon>
        <taxon>Mycoplasma</taxon>
    </lineage>
</organism>
<gene>
    <name evidence="2" type="ORF">MCAPa_1840</name>
</gene>
<protein>
    <recommendedName>
        <fullName evidence="4">Transmembrane protein</fullName>
    </recommendedName>
</protein>
<dbReference type="EMBL" id="JFDO01000004">
    <property type="protein sequence ID" value="KEZ20604.1"/>
    <property type="molecule type" value="Genomic_DNA"/>
</dbReference>
<proteinExistence type="predicted"/>
<accession>A0A084ERL2</accession>